<dbReference type="Gene3D" id="2.60.120.10">
    <property type="entry name" value="Jelly Rolls"/>
    <property type="match status" value="1"/>
</dbReference>
<accession>A0A5E4XYZ6</accession>
<gene>
    <name evidence="3" type="ORF">PTE30175_04082</name>
</gene>
<feature type="chain" id="PRO_5022933334" description="Cupin type-2 domain-containing protein" evidence="1">
    <location>
        <begin position="26"/>
        <end position="133"/>
    </location>
</feature>
<protein>
    <recommendedName>
        <fullName evidence="2">Cupin type-2 domain-containing protein</fullName>
    </recommendedName>
</protein>
<evidence type="ECO:0000259" key="2">
    <source>
        <dbReference type="Pfam" id="PF07883"/>
    </source>
</evidence>
<dbReference type="AlphaFoldDB" id="A0A5E4XYZ6"/>
<dbReference type="SUPFAM" id="SSF51182">
    <property type="entry name" value="RmlC-like cupins"/>
    <property type="match status" value="1"/>
</dbReference>
<dbReference type="EMBL" id="CABPRZ010000020">
    <property type="protein sequence ID" value="VVE41453.1"/>
    <property type="molecule type" value="Genomic_DNA"/>
</dbReference>
<dbReference type="PANTHER" id="PTHR38599">
    <property type="entry name" value="CUPIN DOMAIN PROTEIN (AFU_ORTHOLOGUE AFUA_3G13620)"/>
    <property type="match status" value="1"/>
</dbReference>
<dbReference type="InterPro" id="IPR014710">
    <property type="entry name" value="RmlC-like_jellyroll"/>
</dbReference>
<dbReference type="PANTHER" id="PTHR38599:SF1">
    <property type="entry name" value="CUPIN DOMAIN PROTEIN (AFU_ORTHOLOGUE AFUA_3G13620)"/>
    <property type="match status" value="1"/>
</dbReference>
<feature type="signal peptide" evidence="1">
    <location>
        <begin position="1"/>
        <end position="25"/>
    </location>
</feature>
<feature type="domain" description="Cupin type-2" evidence="2">
    <location>
        <begin position="51"/>
        <end position="119"/>
    </location>
</feature>
<keyword evidence="4" id="KW-1185">Reference proteome</keyword>
<evidence type="ECO:0000313" key="4">
    <source>
        <dbReference type="Proteomes" id="UP000414233"/>
    </source>
</evidence>
<keyword evidence="1" id="KW-0732">Signal</keyword>
<dbReference type="Proteomes" id="UP000414233">
    <property type="component" value="Unassembled WGS sequence"/>
</dbReference>
<dbReference type="RefSeq" id="WP_150698883.1">
    <property type="nucleotide sequence ID" value="NZ_CABPRZ010000020.1"/>
</dbReference>
<evidence type="ECO:0000256" key="1">
    <source>
        <dbReference type="SAM" id="SignalP"/>
    </source>
</evidence>
<reference evidence="3 4" key="1">
    <citation type="submission" date="2019-08" db="EMBL/GenBank/DDBJ databases">
        <authorList>
            <person name="Peeters C."/>
        </authorList>
    </citation>
    <scope>NUCLEOTIDE SEQUENCE [LARGE SCALE GENOMIC DNA]</scope>
    <source>
        <strain evidence="3 4">LMG 30175</strain>
    </source>
</reference>
<name>A0A5E4XYZ6_9BURK</name>
<sequence>MRAIRPALLLAVSLLTVPFGTHVYAQDSWTRTELKRTDLTGAPGIEVISSIIEIKPGGEAARHVHHGVESGYVLQGAMIQRPGKEPSMLETGTPILILRDVPHGGFKVIGDKSLKLFLVHVVDKDKPLYEYVK</sequence>
<proteinExistence type="predicted"/>
<evidence type="ECO:0000313" key="3">
    <source>
        <dbReference type="EMBL" id="VVE41453.1"/>
    </source>
</evidence>
<dbReference type="Pfam" id="PF07883">
    <property type="entry name" value="Cupin_2"/>
    <property type="match status" value="1"/>
</dbReference>
<dbReference type="InterPro" id="IPR011051">
    <property type="entry name" value="RmlC_Cupin_sf"/>
</dbReference>
<dbReference type="InterPro" id="IPR013096">
    <property type="entry name" value="Cupin_2"/>
</dbReference>
<dbReference type="OrthoDB" id="9793521at2"/>
<organism evidence="3 4">
    <name type="scientific">Pandoraea terrae</name>
    <dbReference type="NCBI Taxonomy" id="1537710"/>
    <lineage>
        <taxon>Bacteria</taxon>
        <taxon>Pseudomonadati</taxon>
        <taxon>Pseudomonadota</taxon>
        <taxon>Betaproteobacteria</taxon>
        <taxon>Burkholderiales</taxon>
        <taxon>Burkholderiaceae</taxon>
        <taxon>Pandoraea</taxon>
    </lineage>
</organism>